<evidence type="ECO:0000313" key="2">
    <source>
        <dbReference type="Proteomes" id="UP000807342"/>
    </source>
</evidence>
<dbReference type="EMBL" id="MU151159">
    <property type="protein sequence ID" value="KAF9448506.1"/>
    <property type="molecule type" value="Genomic_DNA"/>
</dbReference>
<sequence>MPYDYSFSPQPPYRARSKAFFNNKLCAYLRSYIPHHRALTSPNPKATSSSRYANPSRIASCTRCEPVDTRG</sequence>
<gene>
    <name evidence="1" type="ORF">P691DRAFT_40296</name>
</gene>
<reference evidence="1" key="1">
    <citation type="submission" date="2020-11" db="EMBL/GenBank/DDBJ databases">
        <authorList>
            <consortium name="DOE Joint Genome Institute"/>
            <person name="Ahrendt S."/>
            <person name="Riley R."/>
            <person name="Andreopoulos W."/>
            <person name="Labutti K."/>
            <person name="Pangilinan J."/>
            <person name="Ruiz-Duenas F.J."/>
            <person name="Barrasa J.M."/>
            <person name="Sanchez-Garcia M."/>
            <person name="Camarero S."/>
            <person name="Miyauchi S."/>
            <person name="Serrano A."/>
            <person name="Linde D."/>
            <person name="Babiker R."/>
            <person name="Drula E."/>
            <person name="Ayuso-Fernandez I."/>
            <person name="Pacheco R."/>
            <person name="Padilla G."/>
            <person name="Ferreira P."/>
            <person name="Barriuso J."/>
            <person name="Kellner H."/>
            <person name="Castanera R."/>
            <person name="Alfaro M."/>
            <person name="Ramirez L."/>
            <person name="Pisabarro A.G."/>
            <person name="Kuo A."/>
            <person name="Tritt A."/>
            <person name="Lipzen A."/>
            <person name="He G."/>
            <person name="Yan M."/>
            <person name="Ng V."/>
            <person name="Cullen D."/>
            <person name="Martin F."/>
            <person name="Rosso M.-N."/>
            <person name="Henrissat B."/>
            <person name="Hibbett D."/>
            <person name="Martinez A.T."/>
            <person name="Grigoriev I.V."/>
        </authorList>
    </citation>
    <scope>NUCLEOTIDE SEQUENCE</scope>
    <source>
        <strain evidence="1">MF-IS2</strain>
    </source>
</reference>
<evidence type="ECO:0000313" key="1">
    <source>
        <dbReference type="EMBL" id="KAF9448506.1"/>
    </source>
</evidence>
<name>A0A9P6C1J7_9AGAR</name>
<dbReference type="AlphaFoldDB" id="A0A9P6C1J7"/>
<organism evidence="1 2">
    <name type="scientific">Macrolepiota fuliginosa MF-IS2</name>
    <dbReference type="NCBI Taxonomy" id="1400762"/>
    <lineage>
        <taxon>Eukaryota</taxon>
        <taxon>Fungi</taxon>
        <taxon>Dikarya</taxon>
        <taxon>Basidiomycota</taxon>
        <taxon>Agaricomycotina</taxon>
        <taxon>Agaricomycetes</taxon>
        <taxon>Agaricomycetidae</taxon>
        <taxon>Agaricales</taxon>
        <taxon>Agaricineae</taxon>
        <taxon>Agaricaceae</taxon>
        <taxon>Macrolepiota</taxon>
    </lineage>
</organism>
<accession>A0A9P6C1J7</accession>
<proteinExistence type="predicted"/>
<protein>
    <submittedName>
        <fullName evidence="1">Uncharacterized protein</fullName>
    </submittedName>
</protein>
<comment type="caution">
    <text evidence="1">The sequence shown here is derived from an EMBL/GenBank/DDBJ whole genome shotgun (WGS) entry which is preliminary data.</text>
</comment>
<dbReference type="Proteomes" id="UP000807342">
    <property type="component" value="Unassembled WGS sequence"/>
</dbReference>
<keyword evidence="2" id="KW-1185">Reference proteome</keyword>